<dbReference type="OrthoDB" id="4026349at2759"/>
<name>A0A9P0QT58_9ASCO</name>
<protein>
    <submittedName>
        <fullName evidence="1">Uncharacterized protein</fullName>
    </submittedName>
</protein>
<comment type="caution">
    <text evidence="1">The sequence shown here is derived from an EMBL/GenBank/DDBJ whole genome shotgun (WGS) entry which is preliminary data.</text>
</comment>
<proteinExistence type="predicted"/>
<dbReference type="AlphaFoldDB" id="A0A9P0QT58"/>
<evidence type="ECO:0000313" key="1">
    <source>
        <dbReference type="EMBL" id="CAH2354519.1"/>
    </source>
</evidence>
<sequence length="175" mass="20606">MAVNYPRRELTSEPFGDQMDLIEKRWIESQNMPILYMNTRKKPKSQLQQQQSYQAEYQQQRFQYNPQQQNYRQQQQQHMISLEEQQLSFSQHQQHQQPHQLQHQLEPTYSQQYYPATSGNMPVSTGSIGTDISAKQVSTKPTFDPFATEFQPNYTQNIWGSGNGNREKGITTVWG</sequence>
<keyword evidence="2" id="KW-1185">Reference proteome</keyword>
<dbReference type="Proteomes" id="UP000837801">
    <property type="component" value="Unassembled WGS sequence"/>
</dbReference>
<organism evidence="1 2">
    <name type="scientific">[Candida] railenensis</name>
    <dbReference type="NCBI Taxonomy" id="45579"/>
    <lineage>
        <taxon>Eukaryota</taxon>
        <taxon>Fungi</taxon>
        <taxon>Dikarya</taxon>
        <taxon>Ascomycota</taxon>
        <taxon>Saccharomycotina</taxon>
        <taxon>Pichiomycetes</taxon>
        <taxon>Debaryomycetaceae</taxon>
        <taxon>Kurtzmaniella</taxon>
    </lineage>
</organism>
<gene>
    <name evidence="1" type="ORF">CLIB1423_17S00980</name>
</gene>
<accession>A0A9P0QT58</accession>
<reference evidence="1" key="1">
    <citation type="submission" date="2022-03" db="EMBL/GenBank/DDBJ databases">
        <authorList>
            <person name="Legras J.-L."/>
            <person name="Devillers H."/>
            <person name="Grondin C."/>
        </authorList>
    </citation>
    <scope>NUCLEOTIDE SEQUENCE</scope>
    <source>
        <strain evidence="1">CLIB 1423</strain>
    </source>
</reference>
<evidence type="ECO:0000313" key="2">
    <source>
        <dbReference type="Proteomes" id="UP000837801"/>
    </source>
</evidence>
<dbReference type="EMBL" id="CAKXYY010000017">
    <property type="protein sequence ID" value="CAH2354519.1"/>
    <property type="molecule type" value="Genomic_DNA"/>
</dbReference>